<dbReference type="SUPFAM" id="SSF55729">
    <property type="entry name" value="Acyl-CoA N-acyltransferases (Nat)"/>
    <property type="match status" value="1"/>
</dbReference>
<dbReference type="CDD" id="cd04301">
    <property type="entry name" value="NAT_SF"/>
    <property type="match status" value="1"/>
</dbReference>
<evidence type="ECO:0000313" key="4">
    <source>
        <dbReference type="EMBL" id="RGR76296.1"/>
    </source>
</evidence>
<gene>
    <name evidence="4" type="ORF">DWY25_02780</name>
</gene>
<dbReference type="RefSeq" id="WP_117893367.1">
    <property type="nucleotide sequence ID" value="NZ_CABJCV010000002.1"/>
</dbReference>
<evidence type="ECO:0000313" key="5">
    <source>
        <dbReference type="Proteomes" id="UP000284178"/>
    </source>
</evidence>
<keyword evidence="5" id="KW-1185">Reference proteome</keyword>
<dbReference type="GeneID" id="83014334"/>
<evidence type="ECO:0000256" key="2">
    <source>
        <dbReference type="ARBA" id="ARBA00023315"/>
    </source>
</evidence>
<evidence type="ECO:0000256" key="1">
    <source>
        <dbReference type="ARBA" id="ARBA00022679"/>
    </source>
</evidence>
<sequence>MIMIEATTGFADRLAKLKRRVWQETYTGIYPAAKLLEFDEARYAEKFRRLIADPANQVVLLREDGQDAGYFVLGKSRPGWSELPISVNALYLISDFQHRGLGRQVWQEIERRVKQAGFTAFGCRCNEHNERALAFYRRQGGVEIARESGHADCSEDQISLLFHVE</sequence>
<dbReference type="Pfam" id="PF00583">
    <property type="entry name" value="Acetyltransf_1"/>
    <property type="match status" value="1"/>
</dbReference>
<keyword evidence="1 4" id="KW-0808">Transferase</keyword>
<dbReference type="GO" id="GO:0016747">
    <property type="term" value="F:acyltransferase activity, transferring groups other than amino-acyl groups"/>
    <property type="evidence" value="ECO:0007669"/>
    <property type="project" value="InterPro"/>
</dbReference>
<dbReference type="InterPro" id="IPR050832">
    <property type="entry name" value="Bact_Acetyltransf"/>
</dbReference>
<dbReference type="EMBL" id="QRUP01000002">
    <property type="protein sequence ID" value="RGR76296.1"/>
    <property type="molecule type" value="Genomic_DNA"/>
</dbReference>
<dbReference type="AlphaFoldDB" id="A0A412G5L2"/>
<keyword evidence="2" id="KW-0012">Acyltransferase</keyword>
<dbReference type="PROSITE" id="PS51186">
    <property type="entry name" value="GNAT"/>
    <property type="match status" value="1"/>
</dbReference>
<proteinExistence type="predicted"/>
<comment type="caution">
    <text evidence="4">The sequence shown here is derived from an EMBL/GenBank/DDBJ whole genome shotgun (WGS) entry which is preliminary data.</text>
</comment>
<dbReference type="InterPro" id="IPR016181">
    <property type="entry name" value="Acyl_CoA_acyltransferase"/>
</dbReference>
<reference evidence="4 5" key="1">
    <citation type="submission" date="2018-08" db="EMBL/GenBank/DDBJ databases">
        <title>A genome reference for cultivated species of the human gut microbiota.</title>
        <authorList>
            <person name="Zou Y."/>
            <person name="Xue W."/>
            <person name="Luo G."/>
        </authorList>
    </citation>
    <scope>NUCLEOTIDE SEQUENCE [LARGE SCALE GENOMIC DNA]</scope>
    <source>
        <strain evidence="4 5">AF24-29</strain>
    </source>
</reference>
<dbReference type="InterPro" id="IPR000182">
    <property type="entry name" value="GNAT_dom"/>
</dbReference>
<accession>A0A412G5L2</accession>
<protein>
    <submittedName>
        <fullName evidence="4">GNAT family N-acetyltransferase</fullName>
    </submittedName>
</protein>
<organism evidence="4 5">
    <name type="scientific">Holdemania filiformis</name>
    <dbReference type="NCBI Taxonomy" id="61171"/>
    <lineage>
        <taxon>Bacteria</taxon>
        <taxon>Bacillati</taxon>
        <taxon>Bacillota</taxon>
        <taxon>Erysipelotrichia</taxon>
        <taxon>Erysipelotrichales</taxon>
        <taxon>Erysipelotrichaceae</taxon>
        <taxon>Holdemania</taxon>
    </lineage>
</organism>
<dbReference type="Gene3D" id="3.40.630.30">
    <property type="match status" value="1"/>
</dbReference>
<feature type="domain" description="N-acetyltransferase" evidence="3">
    <location>
        <begin position="1"/>
        <end position="165"/>
    </location>
</feature>
<evidence type="ECO:0000259" key="3">
    <source>
        <dbReference type="PROSITE" id="PS51186"/>
    </source>
</evidence>
<dbReference type="PANTHER" id="PTHR43877">
    <property type="entry name" value="AMINOALKYLPHOSPHONATE N-ACETYLTRANSFERASE-RELATED-RELATED"/>
    <property type="match status" value="1"/>
</dbReference>
<name>A0A412G5L2_9FIRM</name>
<dbReference type="Proteomes" id="UP000284178">
    <property type="component" value="Unassembled WGS sequence"/>
</dbReference>